<accession>A0A653EX09</accession>
<dbReference type="RefSeq" id="WP_204805792.1">
    <property type="nucleotide sequence ID" value="NZ_CAJMWM010000002.1"/>
</dbReference>
<feature type="transmembrane region" description="Helical" evidence="1">
    <location>
        <begin position="66"/>
        <end position="85"/>
    </location>
</feature>
<name>A0A653EX09_9MYCO</name>
<gene>
    <name evidence="2" type="ORF">BIN_B_04349</name>
</gene>
<dbReference type="EMBL" id="LR589126">
    <property type="protein sequence ID" value="VTP02064.1"/>
    <property type="molecule type" value="Genomic_DNA"/>
</dbReference>
<keyword evidence="1" id="KW-0472">Membrane</keyword>
<proteinExistence type="predicted"/>
<sequence>MTITDEGIDSTAQVFADVLDFPIYVSHLDDTTRILFGPWRGWDFATALIGVGLTCAGIYFGFESGYAAWIAVFGVAGTAGLTYLARQIPISRPSPWYRMWWLLNCAIGTQRRAATRGQRDPWVSPPKAVIDNLVFTRAGVYAEFILAGQPGGMMPYEVKRAVAKAHRPLVRQLPSGMVFWGMSPRVDPMRMKQRLLGEFSHHDTWVREARQWDQYFDQTAFYEQVFGVRIPVDAGMAGRSGAGAIATST</sequence>
<organism evidence="2">
    <name type="scientific">Mycobacterium riyadhense</name>
    <dbReference type="NCBI Taxonomy" id="486698"/>
    <lineage>
        <taxon>Bacteria</taxon>
        <taxon>Bacillati</taxon>
        <taxon>Actinomycetota</taxon>
        <taxon>Actinomycetes</taxon>
        <taxon>Mycobacteriales</taxon>
        <taxon>Mycobacteriaceae</taxon>
        <taxon>Mycobacterium</taxon>
    </lineage>
</organism>
<reference evidence="2" key="1">
    <citation type="submission" date="2019-05" db="EMBL/GenBank/DDBJ databases">
        <authorList>
            <person name="Naeem R."/>
            <person name="Antony C."/>
            <person name="Guan Q."/>
        </authorList>
    </citation>
    <scope>NUCLEOTIDE SEQUENCE</scope>
    <source>
        <strain evidence="2">2</strain>
    </source>
</reference>
<evidence type="ECO:0000313" key="2">
    <source>
        <dbReference type="EMBL" id="VTP02064.1"/>
    </source>
</evidence>
<dbReference type="AlphaFoldDB" id="A0A653EX09"/>
<feature type="transmembrane region" description="Helical" evidence="1">
    <location>
        <begin position="42"/>
        <end position="60"/>
    </location>
</feature>
<keyword evidence="1" id="KW-1133">Transmembrane helix</keyword>
<keyword evidence="1" id="KW-0812">Transmembrane</keyword>
<evidence type="ECO:0000256" key="1">
    <source>
        <dbReference type="SAM" id="Phobius"/>
    </source>
</evidence>
<protein>
    <submittedName>
        <fullName evidence="2">Uncharacterized protein</fullName>
    </submittedName>
</protein>